<dbReference type="SUPFAM" id="SSF52172">
    <property type="entry name" value="CheY-like"/>
    <property type="match status" value="1"/>
</dbReference>
<protein>
    <submittedName>
        <fullName evidence="3">Two-component system, chemotaxis family, response regulator CheY</fullName>
    </submittedName>
</protein>
<dbReference type="PANTHER" id="PTHR43228">
    <property type="entry name" value="TWO-COMPONENT RESPONSE REGULATOR"/>
    <property type="match status" value="1"/>
</dbReference>
<keyword evidence="1" id="KW-0597">Phosphoprotein</keyword>
<dbReference type="PROSITE" id="PS50110">
    <property type="entry name" value="RESPONSE_REGULATORY"/>
    <property type="match status" value="1"/>
</dbReference>
<evidence type="ECO:0000259" key="2">
    <source>
        <dbReference type="PROSITE" id="PS50110"/>
    </source>
</evidence>
<dbReference type="Pfam" id="PF00072">
    <property type="entry name" value="Response_reg"/>
    <property type="match status" value="1"/>
</dbReference>
<dbReference type="STRING" id="1884381.SAMN05518846_111165"/>
<gene>
    <name evidence="3" type="ORF">SAMN05518846_111165</name>
</gene>
<name>A0A1I3YIV6_9BACL</name>
<dbReference type="Proteomes" id="UP000198915">
    <property type="component" value="Unassembled WGS sequence"/>
</dbReference>
<sequence length="119" mass="13325">MARILIADDSIIVREYLKVTLERAGHQIVAEATRGTEAFQKYIAYKPDLVTMDINMPEMNGIETVKMIINRFPDAKIIMVSSHGLKPLVFEAVSAGATHYIIKPINEEKLLVTIENALI</sequence>
<reference evidence="4" key="1">
    <citation type="submission" date="2016-10" db="EMBL/GenBank/DDBJ databases">
        <authorList>
            <person name="Varghese N."/>
            <person name="Submissions S."/>
        </authorList>
    </citation>
    <scope>NUCLEOTIDE SEQUENCE [LARGE SCALE GENOMIC DNA]</scope>
    <source>
        <strain evidence="4">OK042</strain>
    </source>
</reference>
<feature type="modified residue" description="4-aspartylphosphate" evidence="1">
    <location>
        <position position="53"/>
    </location>
</feature>
<keyword evidence="4" id="KW-1185">Reference proteome</keyword>
<dbReference type="InterPro" id="IPR011006">
    <property type="entry name" value="CheY-like_superfamily"/>
</dbReference>
<dbReference type="RefSeq" id="WP_092271876.1">
    <property type="nucleotide sequence ID" value="NZ_FORT01000011.1"/>
</dbReference>
<proteinExistence type="predicted"/>
<accession>A0A1I3YIV6</accession>
<feature type="domain" description="Response regulatory" evidence="2">
    <location>
        <begin position="3"/>
        <end position="118"/>
    </location>
</feature>
<dbReference type="InterPro" id="IPR052048">
    <property type="entry name" value="ST_Response_Regulator"/>
</dbReference>
<dbReference type="GO" id="GO:0000160">
    <property type="term" value="P:phosphorelay signal transduction system"/>
    <property type="evidence" value="ECO:0007669"/>
    <property type="project" value="InterPro"/>
</dbReference>
<dbReference type="InterPro" id="IPR001789">
    <property type="entry name" value="Sig_transdc_resp-reg_receiver"/>
</dbReference>
<evidence type="ECO:0000313" key="4">
    <source>
        <dbReference type="Proteomes" id="UP000198915"/>
    </source>
</evidence>
<evidence type="ECO:0000256" key="1">
    <source>
        <dbReference type="PROSITE-ProRule" id="PRU00169"/>
    </source>
</evidence>
<evidence type="ECO:0000313" key="3">
    <source>
        <dbReference type="EMBL" id="SFK31818.1"/>
    </source>
</evidence>
<dbReference type="Gene3D" id="3.40.50.2300">
    <property type="match status" value="1"/>
</dbReference>
<dbReference type="EMBL" id="FORT01000011">
    <property type="protein sequence ID" value="SFK31818.1"/>
    <property type="molecule type" value="Genomic_DNA"/>
</dbReference>
<dbReference type="SMART" id="SM00448">
    <property type="entry name" value="REC"/>
    <property type="match status" value="1"/>
</dbReference>
<dbReference type="PANTHER" id="PTHR43228:SF1">
    <property type="entry name" value="TWO-COMPONENT RESPONSE REGULATOR ARR22"/>
    <property type="match status" value="1"/>
</dbReference>
<dbReference type="AlphaFoldDB" id="A0A1I3YIV6"/>
<organism evidence="3 4">
    <name type="scientific">Brevibacillus centrosporus</name>
    <dbReference type="NCBI Taxonomy" id="54910"/>
    <lineage>
        <taxon>Bacteria</taxon>
        <taxon>Bacillati</taxon>
        <taxon>Bacillota</taxon>
        <taxon>Bacilli</taxon>
        <taxon>Bacillales</taxon>
        <taxon>Paenibacillaceae</taxon>
        <taxon>Brevibacillus</taxon>
    </lineage>
</organism>